<dbReference type="RefSeq" id="XP_028318864.1">
    <property type="nucleotide sequence ID" value="XM_028463063.1"/>
</dbReference>
<dbReference type="InterPro" id="IPR001841">
    <property type="entry name" value="Znf_RING"/>
</dbReference>
<dbReference type="InterPro" id="IPR003877">
    <property type="entry name" value="SPRY_dom"/>
</dbReference>
<dbReference type="SMART" id="SM00184">
    <property type="entry name" value="RING"/>
    <property type="match status" value="1"/>
</dbReference>
<keyword evidence="1" id="KW-0399">Innate immunity</keyword>
<dbReference type="PROSITE" id="PS50188">
    <property type="entry name" value="B302_SPRY"/>
    <property type="match status" value="1"/>
</dbReference>
<feature type="domain" description="B30.2/SPRY" evidence="8">
    <location>
        <begin position="322"/>
        <end position="513"/>
    </location>
</feature>
<dbReference type="AlphaFoldDB" id="A0A8C5N7M2"/>
<reference evidence="9" key="1">
    <citation type="submission" date="2020-06" db="EMBL/GenBank/DDBJ databases">
        <authorList>
            <consortium name="Wellcome Sanger Institute Data Sharing"/>
        </authorList>
    </citation>
    <scope>NUCLEOTIDE SEQUENCE [LARGE SCALE GENOMIC DNA]</scope>
</reference>
<dbReference type="InterPro" id="IPR013083">
    <property type="entry name" value="Znf_RING/FYVE/PHD"/>
</dbReference>
<keyword evidence="3 6" id="KW-0863">Zinc-finger</keyword>
<dbReference type="InterPro" id="IPR001870">
    <property type="entry name" value="B30.2/SPRY"/>
</dbReference>
<organism evidence="9 10">
    <name type="scientific">Gouania willdenowi</name>
    <name type="common">Blunt-snouted clingfish</name>
    <name type="synonym">Lepadogaster willdenowi</name>
    <dbReference type="NCBI Taxonomy" id="441366"/>
    <lineage>
        <taxon>Eukaryota</taxon>
        <taxon>Metazoa</taxon>
        <taxon>Chordata</taxon>
        <taxon>Craniata</taxon>
        <taxon>Vertebrata</taxon>
        <taxon>Euteleostomi</taxon>
        <taxon>Actinopterygii</taxon>
        <taxon>Neopterygii</taxon>
        <taxon>Teleostei</taxon>
        <taxon>Neoteleostei</taxon>
        <taxon>Acanthomorphata</taxon>
        <taxon>Ovalentaria</taxon>
        <taxon>Blenniimorphae</taxon>
        <taxon>Blenniiformes</taxon>
        <taxon>Gobiesocoidei</taxon>
        <taxon>Gobiesocidae</taxon>
        <taxon>Gobiesocinae</taxon>
        <taxon>Gouania</taxon>
    </lineage>
</organism>
<evidence type="ECO:0000313" key="10">
    <source>
        <dbReference type="Proteomes" id="UP000694680"/>
    </source>
</evidence>
<dbReference type="InterPro" id="IPR043136">
    <property type="entry name" value="B30.2/SPRY_sf"/>
</dbReference>
<feature type="domain" description="RING-type" evidence="7">
    <location>
        <begin position="13"/>
        <end position="56"/>
    </location>
</feature>
<dbReference type="PANTHER" id="PTHR25465">
    <property type="entry name" value="B-BOX DOMAIN CONTAINING"/>
    <property type="match status" value="1"/>
</dbReference>
<reference evidence="9" key="3">
    <citation type="submission" date="2025-09" db="UniProtKB">
        <authorList>
            <consortium name="Ensembl"/>
        </authorList>
    </citation>
    <scope>IDENTIFICATION</scope>
</reference>
<sequence length="513" mass="57836">MAQKQMKPDKLCCSVCLGLLKDPVTLPCGHSFCLSCVNKQWDEEDWVGLYSCSQCTQTFSPRPAVVKNVLLAELVEVMKNTGSLTVAGTGRKDVTCDFCMGEKQTAVKFCLQCLVYYCEEHLQPHYGSDAFGKHKLVNTSERFQETYGSHHSECTTKNGDPGLASAVYDIFRKSTDHQLEEKENELMLLQQEEQAINVFADEAVANSEKILAELIPVIRKKYAEVKTHIRSKQRSELSRVRKLQRKLKQEVDKLTSKTSELQLLQHKRELTQKTLNDSAALSMTNEYFEDVSVAVSEVRNKVQDLLRDNLAQFIQPKAYPNGLLPLAEPKTRNEFLEYACVTTLNENTADSWITIPSRQKAKRWDGNRFASHHPDMFTDFPQILCRESLTGRCYWEVEFSANEGFIAVVYKDISRSGDESVFGNNDKSWALECFHNGYEFRHNKIRTPVSGPVSSRVGVYLDHSAGVLSFLSVSGSDVTPLHRIQTIFTQPLCPGVALFGNGIIATFCIIGKP</sequence>
<dbReference type="InterPro" id="IPR017907">
    <property type="entry name" value="Znf_RING_CS"/>
</dbReference>
<dbReference type="SUPFAM" id="SSF49899">
    <property type="entry name" value="Concanavalin A-like lectins/glucanases"/>
    <property type="match status" value="1"/>
</dbReference>
<keyword evidence="10" id="KW-1185">Reference proteome</keyword>
<dbReference type="Proteomes" id="UP000694680">
    <property type="component" value="Chromosome 12"/>
</dbReference>
<dbReference type="Pfam" id="PF25600">
    <property type="entry name" value="TRIM_CC"/>
    <property type="match status" value="1"/>
</dbReference>
<evidence type="ECO:0000259" key="7">
    <source>
        <dbReference type="PROSITE" id="PS50089"/>
    </source>
</evidence>
<dbReference type="PROSITE" id="PS50089">
    <property type="entry name" value="ZF_RING_2"/>
    <property type="match status" value="1"/>
</dbReference>
<protein>
    <submittedName>
        <fullName evidence="9">Tripartite motif-containing protein 16-like</fullName>
    </submittedName>
</protein>
<dbReference type="Gene3D" id="2.60.120.920">
    <property type="match status" value="1"/>
</dbReference>
<name>A0A8C5N7M2_GOUWI</name>
<evidence type="ECO:0000256" key="2">
    <source>
        <dbReference type="ARBA" id="ARBA00022723"/>
    </source>
</evidence>
<evidence type="ECO:0000256" key="3">
    <source>
        <dbReference type="ARBA" id="ARBA00022771"/>
    </source>
</evidence>
<dbReference type="PROSITE" id="PS00518">
    <property type="entry name" value="ZF_RING_1"/>
    <property type="match status" value="1"/>
</dbReference>
<dbReference type="InterPro" id="IPR013320">
    <property type="entry name" value="ConA-like_dom_sf"/>
</dbReference>
<gene>
    <name evidence="9" type="primary">LOC114473436</name>
</gene>
<evidence type="ECO:0000256" key="5">
    <source>
        <dbReference type="ARBA" id="ARBA00022859"/>
    </source>
</evidence>
<dbReference type="GO" id="GO:0045087">
    <property type="term" value="P:innate immune response"/>
    <property type="evidence" value="ECO:0007669"/>
    <property type="project" value="UniProtKB-KW"/>
</dbReference>
<evidence type="ECO:0000256" key="1">
    <source>
        <dbReference type="ARBA" id="ARBA00022588"/>
    </source>
</evidence>
<evidence type="ECO:0000259" key="8">
    <source>
        <dbReference type="PROSITE" id="PS50188"/>
    </source>
</evidence>
<evidence type="ECO:0000256" key="4">
    <source>
        <dbReference type="ARBA" id="ARBA00022833"/>
    </source>
</evidence>
<evidence type="ECO:0000256" key="6">
    <source>
        <dbReference type="PROSITE-ProRule" id="PRU00175"/>
    </source>
</evidence>
<evidence type="ECO:0000313" key="9">
    <source>
        <dbReference type="Ensembl" id="ENSGWIP00000034944.1"/>
    </source>
</evidence>
<dbReference type="InterPro" id="IPR051051">
    <property type="entry name" value="E3_ubiq-ligase_TRIM/RNF"/>
</dbReference>
<dbReference type="InterPro" id="IPR058030">
    <property type="entry name" value="TRIM8/14/16/25/29/45/65_CC"/>
</dbReference>
<keyword evidence="5" id="KW-0391">Immunity</keyword>
<accession>A0A8C5N7M2</accession>
<keyword evidence="2" id="KW-0479">Metal-binding</keyword>
<dbReference type="Pfam" id="PF00622">
    <property type="entry name" value="SPRY"/>
    <property type="match status" value="1"/>
</dbReference>
<dbReference type="GO" id="GO:0008270">
    <property type="term" value="F:zinc ion binding"/>
    <property type="evidence" value="ECO:0007669"/>
    <property type="project" value="UniProtKB-KW"/>
</dbReference>
<dbReference type="OrthoDB" id="6105938at2759"/>
<proteinExistence type="predicted"/>
<dbReference type="Gene3D" id="4.10.830.40">
    <property type="match status" value="1"/>
</dbReference>
<dbReference type="GeneID" id="114473436"/>
<dbReference type="SMART" id="SM00449">
    <property type="entry name" value="SPRY"/>
    <property type="match status" value="1"/>
</dbReference>
<dbReference type="PANTHER" id="PTHR25465:SF5">
    <property type="entry name" value="E3 UBIQUITIN_ISG15 LIGASE TRIM25-RELATED"/>
    <property type="match status" value="1"/>
</dbReference>
<dbReference type="Gene3D" id="3.30.40.10">
    <property type="entry name" value="Zinc/RING finger domain, C3HC4 (zinc finger)"/>
    <property type="match status" value="1"/>
</dbReference>
<reference evidence="9" key="2">
    <citation type="submission" date="2025-08" db="UniProtKB">
        <authorList>
            <consortium name="Ensembl"/>
        </authorList>
    </citation>
    <scope>IDENTIFICATION</scope>
</reference>
<keyword evidence="4" id="KW-0862">Zinc</keyword>
<dbReference type="SUPFAM" id="SSF57850">
    <property type="entry name" value="RING/U-box"/>
    <property type="match status" value="1"/>
</dbReference>
<dbReference type="Ensembl" id="ENSGWIT00000038107.1">
    <property type="protein sequence ID" value="ENSGWIP00000034944.1"/>
    <property type="gene ID" value="ENSGWIG00000018114.1"/>
</dbReference>
<dbReference type="Pfam" id="PF15227">
    <property type="entry name" value="zf-C3HC4_4"/>
    <property type="match status" value="1"/>
</dbReference>